<sequence>MLSFPQNLSQSDFKAVRESMIAAVRMRGFQDILDIDEHDFELKAALINDFSLKRNIQRLNDNLGVSYYLEMQVVNRKPARFSGLGSQLQYNEAMGAPFAGSPGLIPDPEHLTWTKYTLYQTDGAIPLASIEVKSKHFQNNQLDARVVRKEVEALFQQIFMAVN</sequence>
<protein>
    <submittedName>
        <fullName evidence="1">Uncharacterized protein</fullName>
    </submittedName>
</protein>
<accession>A0A8J3G764</accession>
<dbReference type="AlphaFoldDB" id="A0A8J3G764"/>
<gene>
    <name evidence="1" type="ORF">GCM10008106_33450</name>
</gene>
<evidence type="ECO:0000313" key="1">
    <source>
        <dbReference type="EMBL" id="GHB49986.1"/>
    </source>
</evidence>
<organism evidence="1 2">
    <name type="scientific">Mongoliitalea lutea</name>
    <dbReference type="NCBI Taxonomy" id="849756"/>
    <lineage>
        <taxon>Bacteria</taxon>
        <taxon>Pseudomonadati</taxon>
        <taxon>Bacteroidota</taxon>
        <taxon>Cytophagia</taxon>
        <taxon>Cytophagales</taxon>
        <taxon>Cyclobacteriaceae</taxon>
        <taxon>Mongoliitalea</taxon>
    </lineage>
</organism>
<name>A0A8J3G764_9BACT</name>
<keyword evidence="2" id="KW-1185">Reference proteome</keyword>
<proteinExistence type="predicted"/>
<evidence type="ECO:0000313" key="2">
    <source>
        <dbReference type="Proteomes" id="UP000642809"/>
    </source>
</evidence>
<reference evidence="1" key="2">
    <citation type="submission" date="2020-09" db="EMBL/GenBank/DDBJ databases">
        <authorList>
            <person name="Sun Q."/>
            <person name="Kim S."/>
        </authorList>
    </citation>
    <scope>NUCLEOTIDE SEQUENCE</scope>
    <source>
        <strain evidence="1">KCTC 23224</strain>
    </source>
</reference>
<dbReference type="EMBL" id="BMYF01000025">
    <property type="protein sequence ID" value="GHB49986.1"/>
    <property type="molecule type" value="Genomic_DNA"/>
</dbReference>
<comment type="caution">
    <text evidence="1">The sequence shown here is derived from an EMBL/GenBank/DDBJ whole genome shotgun (WGS) entry which is preliminary data.</text>
</comment>
<reference evidence="1" key="1">
    <citation type="journal article" date="2014" name="Int. J. Syst. Evol. Microbiol.">
        <title>Complete genome sequence of Corynebacterium casei LMG S-19264T (=DSM 44701T), isolated from a smear-ripened cheese.</title>
        <authorList>
            <consortium name="US DOE Joint Genome Institute (JGI-PGF)"/>
            <person name="Walter F."/>
            <person name="Albersmeier A."/>
            <person name="Kalinowski J."/>
            <person name="Ruckert C."/>
        </authorList>
    </citation>
    <scope>NUCLEOTIDE SEQUENCE</scope>
    <source>
        <strain evidence="1">KCTC 23224</strain>
    </source>
</reference>
<dbReference type="Proteomes" id="UP000642809">
    <property type="component" value="Unassembled WGS sequence"/>
</dbReference>